<dbReference type="CDD" id="cd00067">
    <property type="entry name" value="GAL4"/>
    <property type="match status" value="1"/>
</dbReference>
<proteinExistence type="predicted"/>
<evidence type="ECO:0000256" key="1">
    <source>
        <dbReference type="ARBA" id="ARBA00023015"/>
    </source>
</evidence>
<evidence type="ECO:0000256" key="4">
    <source>
        <dbReference type="SAM" id="MobiDB-lite"/>
    </source>
</evidence>
<keyword evidence="1" id="KW-0805">Transcription regulation</keyword>
<dbReference type="CDD" id="cd12148">
    <property type="entry name" value="fungal_TF_MHR"/>
    <property type="match status" value="1"/>
</dbReference>
<dbReference type="PANTHER" id="PTHR46910">
    <property type="entry name" value="TRANSCRIPTION FACTOR PDR1"/>
    <property type="match status" value="1"/>
</dbReference>
<comment type="caution">
    <text evidence="5">The sequence shown here is derived from an EMBL/GenBank/DDBJ whole genome shotgun (WGS) entry which is preliminary data.</text>
</comment>
<feature type="region of interest" description="Disordered" evidence="4">
    <location>
        <begin position="97"/>
        <end position="117"/>
    </location>
</feature>
<evidence type="ECO:0000256" key="3">
    <source>
        <dbReference type="ARBA" id="ARBA00023242"/>
    </source>
</evidence>
<dbReference type="AlphaFoldDB" id="A0A1S9RZU3"/>
<protein>
    <recommendedName>
        <fullName evidence="7">Transcription factor domain-containing protein</fullName>
    </recommendedName>
</protein>
<sequence>MSSRACDACRSRKVRVSTRDRPFACSSSTSNPALFFPASVTASLLLRKITPAFTAAHLDRRSRRMRPSPLGDHDDASVLSTSASPVSLADTPAYERQVVTRGPRSPTNANDSVPLSSGATDLNHKIENIHQDLVRSISGIPDSYWSLDAIVERCASIYMDVLFGIRPVVSEARIRANICLKPPRLGANLGVLSCSSRPLISSAKPEDLEEIRSYTLVTALCAATAYMLSTENDPKGAVVGPIFLHASHEMLHIYEDLDVEYPDSTSLIIRAFQAGALHTDGKLRLSWHLFSAALRLGEQMQLQDPRSFQGLDPLEARLRVMAFRIIRISARYHRMLENHPLGICDPAWSALPYLDAGPEPTLMVNPSPRSFPQGYESQLLIAFNLFEKLWVAASDILTDLECFVRLGLRGAPIIATLAESLQNHFLDPYSSFIGLLDHLPPFLHSPDSVKHPDQAITEIMRRQFWIQRANLFVSYHCLRMLILNRFAQHGLATMIGVQSTETMIALRKTEIAHDMNVFVINAPIDSLLVNGEACVTKIRYMGATLLEVIHQIQAPQVVKRANSLFSSLLDVLTKLDSRASDELVSEGHAVTAPIF</sequence>
<organism evidence="5 6">
    <name type="scientific">Penicillium brasilianum</name>
    <dbReference type="NCBI Taxonomy" id="104259"/>
    <lineage>
        <taxon>Eukaryota</taxon>
        <taxon>Fungi</taxon>
        <taxon>Dikarya</taxon>
        <taxon>Ascomycota</taxon>
        <taxon>Pezizomycotina</taxon>
        <taxon>Eurotiomycetes</taxon>
        <taxon>Eurotiomycetidae</taxon>
        <taxon>Eurotiales</taxon>
        <taxon>Aspergillaceae</taxon>
        <taxon>Penicillium</taxon>
    </lineage>
</organism>
<keyword evidence="3" id="KW-0539">Nucleus</keyword>
<gene>
    <name evidence="5" type="ORF">PEBR_02315</name>
</gene>
<dbReference type="InterPro" id="IPR001138">
    <property type="entry name" value="Zn2Cys6_DnaBD"/>
</dbReference>
<feature type="compositionally biased region" description="Polar residues" evidence="4">
    <location>
        <begin position="105"/>
        <end position="117"/>
    </location>
</feature>
<evidence type="ECO:0000313" key="5">
    <source>
        <dbReference type="EMBL" id="OOQ91059.1"/>
    </source>
</evidence>
<dbReference type="InterPro" id="IPR050987">
    <property type="entry name" value="AtrR-like"/>
</dbReference>
<evidence type="ECO:0000313" key="6">
    <source>
        <dbReference type="Proteomes" id="UP000190744"/>
    </source>
</evidence>
<evidence type="ECO:0008006" key="7">
    <source>
        <dbReference type="Google" id="ProtNLM"/>
    </source>
</evidence>
<reference evidence="6" key="1">
    <citation type="submission" date="2015-09" db="EMBL/GenBank/DDBJ databases">
        <authorList>
            <person name="Fill T.P."/>
            <person name="Baretta J.F."/>
            <person name="de Almeida L.G."/>
            <person name="Rocha M."/>
            <person name="de Souza D.H."/>
            <person name="Malavazi I."/>
            <person name="Cerdeira L.T."/>
            <person name="Hong H."/>
            <person name="Samborskyy M."/>
            <person name="de Vasconcelos A.T."/>
            <person name="Leadlay P."/>
            <person name="Rodrigues-Filho E."/>
        </authorList>
    </citation>
    <scope>NUCLEOTIDE SEQUENCE [LARGE SCALE GENOMIC DNA]</scope>
    <source>
        <strain evidence="6">LaBioMMi 136</strain>
    </source>
</reference>
<dbReference type="GO" id="GO:0000981">
    <property type="term" value="F:DNA-binding transcription factor activity, RNA polymerase II-specific"/>
    <property type="evidence" value="ECO:0007669"/>
    <property type="project" value="InterPro"/>
</dbReference>
<name>A0A1S9RZU3_PENBI</name>
<accession>A0A1S9RZU3</accession>
<dbReference type="PANTHER" id="PTHR46910:SF1">
    <property type="entry name" value="MISCELLANEOUS ZN(II)2CYS6 TRANSCRIPTION FACTOR (EUROFUNG)-RELATED"/>
    <property type="match status" value="1"/>
</dbReference>
<evidence type="ECO:0000256" key="2">
    <source>
        <dbReference type="ARBA" id="ARBA00023163"/>
    </source>
</evidence>
<dbReference type="Proteomes" id="UP000190744">
    <property type="component" value="Unassembled WGS sequence"/>
</dbReference>
<keyword evidence="2" id="KW-0804">Transcription</keyword>
<dbReference type="GO" id="GO:0008270">
    <property type="term" value="F:zinc ion binding"/>
    <property type="evidence" value="ECO:0007669"/>
    <property type="project" value="InterPro"/>
</dbReference>
<dbReference type="EMBL" id="LJBN01000024">
    <property type="protein sequence ID" value="OOQ91059.1"/>
    <property type="molecule type" value="Genomic_DNA"/>
</dbReference>